<organism evidence="1 2">
    <name type="scientific">Acrocarpospora corrugata</name>
    <dbReference type="NCBI Taxonomy" id="35763"/>
    <lineage>
        <taxon>Bacteria</taxon>
        <taxon>Bacillati</taxon>
        <taxon>Actinomycetota</taxon>
        <taxon>Actinomycetes</taxon>
        <taxon>Streptosporangiales</taxon>
        <taxon>Streptosporangiaceae</taxon>
        <taxon>Acrocarpospora</taxon>
    </lineage>
</organism>
<sequence length="115" mass="12715">MSGSDLEEPAPDQVITPVLIYEPNPKHKPIPTPGRHGSICPPYADGPGLLQESDLTGCKRYATDGTEAYCAQEHIEGKWHGYPVGWEEVPPRLVADWIASGKVTRRTVRRARQRG</sequence>
<evidence type="ECO:0000313" key="2">
    <source>
        <dbReference type="Proteomes" id="UP000334990"/>
    </source>
</evidence>
<accession>A0A5M3WEC4</accession>
<dbReference type="Proteomes" id="UP000334990">
    <property type="component" value="Unassembled WGS sequence"/>
</dbReference>
<protein>
    <submittedName>
        <fullName evidence="1">Uncharacterized protein</fullName>
    </submittedName>
</protein>
<name>A0A5M3WEC4_9ACTN</name>
<comment type="caution">
    <text evidence="1">The sequence shown here is derived from an EMBL/GenBank/DDBJ whole genome shotgun (WGS) entry which is preliminary data.</text>
</comment>
<reference evidence="1 2" key="1">
    <citation type="submission" date="2019-10" db="EMBL/GenBank/DDBJ databases">
        <title>Whole genome shotgun sequence of Acrocarpospora corrugata NBRC 13972.</title>
        <authorList>
            <person name="Ichikawa N."/>
            <person name="Kimura A."/>
            <person name="Kitahashi Y."/>
            <person name="Komaki H."/>
            <person name="Oguchi A."/>
        </authorList>
    </citation>
    <scope>NUCLEOTIDE SEQUENCE [LARGE SCALE GENOMIC DNA]</scope>
    <source>
        <strain evidence="1 2">NBRC 13972</strain>
    </source>
</reference>
<dbReference type="EMBL" id="BLAD01000100">
    <property type="protein sequence ID" value="GES05421.1"/>
    <property type="molecule type" value="Genomic_DNA"/>
</dbReference>
<evidence type="ECO:0000313" key="1">
    <source>
        <dbReference type="EMBL" id="GES05421.1"/>
    </source>
</evidence>
<gene>
    <name evidence="1" type="ORF">Acor_74890</name>
</gene>
<keyword evidence="2" id="KW-1185">Reference proteome</keyword>
<dbReference type="AlphaFoldDB" id="A0A5M3WEC4"/>
<proteinExistence type="predicted"/>